<name>A0A382L3M3_9ZZZZ</name>
<reference evidence="4" key="1">
    <citation type="submission" date="2018-05" db="EMBL/GenBank/DDBJ databases">
        <authorList>
            <person name="Lanie J.A."/>
            <person name="Ng W.-L."/>
            <person name="Kazmierczak K.M."/>
            <person name="Andrzejewski T.M."/>
            <person name="Davidsen T.M."/>
            <person name="Wayne K.J."/>
            <person name="Tettelin H."/>
            <person name="Glass J.I."/>
            <person name="Rusch D."/>
            <person name="Podicherti R."/>
            <person name="Tsui H.-C.T."/>
            <person name="Winkler M.E."/>
        </authorList>
    </citation>
    <scope>NUCLEOTIDE SEQUENCE</scope>
</reference>
<feature type="non-terminal residue" evidence="4">
    <location>
        <position position="1"/>
    </location>
</feature>
<evidence type="ECO:0000313" key="4">
    <source>
        <dbReference type="EMBL" id="SVC31300.1"/>
    </source>
</evidence>
<dbReference type="InterPro" id="IPR016208">
    <property type="entry name" value="Ald_Oxase/xanthine_DH-like"/>
</dbReference>
<dbReference type="GO" id="GO:0005506">
    <property type="term" value="F:iron ion binding"/>
    <property type="evidence" value="ECO:0007669"/>
    <property type="project" value="InterPro"/>
</dbReference>
<protein>
    <submittedName>
        <fullName evidence="4">Uncharacterized protein</fullName>
    </submittedName>
</protein>
<feature type="domain" description="Aldehyde oxidase/xanthine dehydrogenase first molybdopterin binding" evidence="2">
    <location>
        <begin position="20"/>
        <end position="264"/>
    </location>
</feature>
<sequence length="407" mass="44869">VMPAIIDCRLALEPNAPKAHNNSKNNLVGVIRSSFGEIDKAFKNADHIFKRSFLQHRGGCHAMECRGVIAEHDPSENTLTLWSSTQCPYLVRRSLADYLGENEESIRVIAPDVGGGFGPKAGFYPEEIVVPLLARSFGRPIKWIEDRHEHFVATTTQRDQHWDVEVACDANGVIRGIRGNVTHENGAYVPYGFLLPFTSLSPLPGPYAVPAVDVTLKIVFTNTTPNTPVRGAGRPYGIYAVERLIETISRNLKIDPAEVRRRNYVREEQMPYETGALLRDGSPVKYDSGNYQSCLEKALALADYTSFKKRKNEAKDEDRYIGIGIASYIEDTGLGPYEGTTVRVQPNGQVLVRSGSASQGQGHHTFIAQIVAERLEVRMEDIGFESGDTGKFPHGVGTIGSRIAANV</sequence>
<dbReference type="EMBL" id="UINC01084550">
    <property type="protein sequence ID" value="SVC31300.1"/>
    <property type="molecule type" value="Genomic_DNA"/>
</dbReference>
<evidence type="ECO:0000256" key="1">
    <source>
        <dbReference type="ARBA" id="ARBA00022505"/>
    </source>
</evidence>
<dbReference type="Gene3D" id="3.30.365.10">
    <property type="entry name" value="Aldehyde oxidase/xanthine dehydrogenase, molybdopterin binding domain"/>
    <property type="match status" value="4"/>
</dbReference>
<accession>A0A382L3M3</accession>
<feature type="domain" description="Aldehyde oxidase/xanthine dehydrogenase second molybdopterin binding" evidence="3">
    <location>
        <begin position="297"/>
        <end position="404"/>
    </location>
</feature>
<evidence type="ECO:0000259" key="3">
    <source>
        <dbReference type="Pfam" id="PF20256"/>
    </source>
</evidence>
<dbReference type="GO" id="GO:0016491">
    <property type="term" value="F:oxidoreductase activity"/>
    <property type="evidence" value="ECO:0007669"/>
    <property type="project" value="InterPro"/>
</dbReference>
<organism evidence="4">
    <name type="scientific">marine metagenome</name>
    <dbReference type="NCBI Taxonomy" id="408172"/>
    <lineage>
        <taxon>unclassified sequences</taxon>
        <taxon>metagenomes</taxon>
        <taxon>ecological metagenomes</taxon>
    </lineage>
</organism>
<dbReference type="Pfam" id="PF20256">
    <property type="entry name" value="MoCoBD_2"/>
    <property type="match status" value="1"/>
</dbReference>
<gene>
    <name evidence="4" type="ORF">METZ01_LOCUS284154</name>
</gene>
<keyword evidence="1" id="KW-0500">Molybdenum</keyword>
<dbReference type="AlphaFoldDB" id="A0A382L3M3"/>
<dbReference type="PANTHER" id="PTHR11908">
    <property type="entry name" value="XANTHINE DEHYDROGENASE"/>
    <property type="match status" value="1"/>
</dbReference>
<dbReference type="InterPro" id="IPR008274">
    <property type="entry name" value="AldOxase/xan_DH_MoCoBD1"/>
</dbReference>
<dbReference type="InterPro" id="IPR037165">
    <property type="entry name" value="AldOxase/xan_DH_Mopterin-bd_sf"/>
</dbReference>
<feature type="non-terminal residue" evidence="4">
    <location>
        <position position="407"/>
    </location>
</feature>
<evidence type="ECO:0000259" key="2">
    <source>
        <dbReference type="Pfam" id="PF02738"/>
    </source>
</evidence>
<dbReference type="InterPro" id="IPR046867">
    <property type="entry name" value="AldOxase/xan_DH_MoCoBD2"/>
</dbReference>
<dbReference type="SUPFAM" id="SSF56003">
    <property type="entry name" value="Molybdenum cofactor-binding domain"/>
    <property type="match status" value="1"/>
</dbReference>
<dbReference type="Pfam" id="PF02738">
    <property type="entry name" value="MoCoBD_1"/>
    <property type="match status" value="1"/>
</dbReference>
<dbReference type="PANTHER" id="PTHR11908:SF132">
    <property type="entry name" value="ALDEHYDE OXIDASE 1-RELATED"/>
    <property type="match status" value="1"/>
</dbReference>
<proteinExistence type="predicted"/>